<sequence>MTGIIEQVRLWQRGETSLDELTHAFVGLDEPGGEVGAAITELCGDVGRTGNAQEGDWNSAEWRAALLGCRARTWPTPGPAGLLAGSGLLILTDGQQGVVLREGNQRCLPRAICPSLLLLAQTIVMADDALDAREVDTLRQQRTQATSTSLSEIDPIR</sequence>
<reference evidence="1 2" key="1">
    <citation type="submission" date="2017-04" db="EMBL/GenBank/DDBJ databases">
        <authorList>
            <person name="Afonso C.L."/>
            <person name="Miller P.J."/>
            <person name="Scott M.A."/>
            <person name="Spackman E."/>
            <person name="Goraichik I."/>
            <person name="Dimitrov K.M."/>
            <person name="Suarez D.L."/>
            <person name="Swayne D.E."/>
        </authorList>
    </citation>
    <scope>NUCLEOTIDE SEQUENCE [LARGE SCALE GENOMIC DNA]</scope>
    <source>
        <strain evidence="1 2">KR-140</strain>
    </source>
</reference>
<evidence type="ECO:0000313" key="1">
    <source>
        <dbReference type="EMBL" id="SMB80232.1"/>
    </source>
</evidence>
<protein>
    <submittedName>
        <fullName evidence="1">Uncharacterized protein</fullName>
    </submittedName>
</protein>
<gene>
    <name evidence="1" type="ORF">SAMN00790413_05453</name>
</gene>
<dbReference type="OrthoDB" id="67179at2"/>
<evidence type="ECO:0000313" key="2">
    <source>
        <dbReference type="Proteomes" id="UP000192582"/>
    </source>
</evidence>
<keyword evidence="2" id="KW-1185">Reference proteome</keyword>
<dbReference type="EMBL" id="FWWU01000004">
    <property type="protein sequence ID" value="SMB80232.1"/>
    <property type="molecule type" value="Genomic_DNA"/>
</dbReference>
<dbReference type="RefSeq" id="WP_084045671.1">
    <property type="nucleotide sequence ID" value="NZ_FWWU01000004.1"/>
</dbReference>
<dbReference type="AlphaFoldDB" id="A0A1W1UGT1"/>
<organism evidence="1 2">
    <name type="scientific">Deinococcus hopiensis KR-140</name>
    <dbReference type="NCBI Taxonomy" id="695939"/>
    <lineage>
        <taxon>Bacteria</taxon>
        <taxon>Thermotogati</taxon>
        <taxon>Deinococcota</taxon>
        <taxon>Deinococci</taxon>
        <taxon>Deinococcales</taxon>
        <taxon>Deinococcaceae</taxon>
        <taxon>Deinococcus</taxon>
    </lineage>
</organism>
<name>A0A1W1UGT1_9DEIO</name>
<proteinExistence type="predicted"/>
<dbReference type="Proteomes" id="UP000192582">
    <property type="component" value="Unassembled WGS sequence"/>
</dbReference>
<accession>A0A1W1UGT1</accession>